<dbReference type="Pfam" id="PF01551">
    <property type="entry name" value="Peptidase_M23"/>
    <property type="match status" value="1"/>
</dbReference>
<sequence>MLKPKFCKNSNSQLAFSQLRIKSAFGKKVRGYIVFIADFFAALLRYFIYRTLYILKFAASLLKESVFLVSNIKNFFVGRLIWSRGKLGRPIANLLVIALALSVFLTGGVFQSKFVSAENVEAEFISGSNDIIPEPVLARTETPPDRMREDYIEYFAQSGENLSSIGQKFGVTVESIRYANELVSLDYLKIGQRLLIPPVSGVIHTVKSGDSISSLAEKYAVSTQAIVDFNYLDGPPFNLSVSQKIIIPGAKIPPPAPAPTYGPDSYGYVPYAQVGVKGTGQFIWPARYRVITQYFSWYHPAIDIAKYPSPIYAADAGTVIRAGWWANGYGFAVQIDHGNGYVTTYAHMSVIEVSVGEEVDRGDILGQMGSTGRSTGPHVHFTVQFNGRFLDPLSVL</sequence>
<evidence type="ECO:0000256" key="2">
    <source>
        <dbReference type="SAM" id="Phobius"/>
    </source>
</evidence>
<dbReference type="CDD" id="cd00118">
    <property type="entry name" value="LysM"/>
    <property type="match status" value="2"/>
</dbReference>
<dbReference type="InterPro" id="IPR016047">
    <property type="entry name" value="M23ase_b-sheet_dom"/>
</dbReference>
<proteinExistence type="predicted"/>
<keyword evidence="1" id="KW-0732">Signal</keyword>
<organism evidence="4 5">
    <name type="scientific">candidate division WWE3 bacterium CG23_combo_of_CG06-09_8_20_14_all_40_14</name>
    <dbReference type="NCBI Taxonomy" id="1975095"/>
    <lineage>
        <taxon>Bacteria</taxon>
        <taxon>Katanobacteria</taxon>
    </lineage>
</organism>
<dbReference type="PANTHER" id="PTHR21666">
    <property type="entry name" value="PEPTIDASE-RELATED"/>
    <property type="match status" value="1"/>
</dbReference>
<dbReference type="Proteomes" id="UP000231388">
    <property type="component" value="Unassembled WGS sequence"/>
</dbReference>
<dbReference type="InterPro" id="IPR011055">
    <property type="entry name" value="Dup_hybrid_motif"/>
</dbReference>
<keyword evidence="2" id="KW-0472">Membrane</keyword>
<dbReference type="PANTHER" id="PTHR21666:SF289">
    <property type="entry name" value="L-ALA--D-GLU ENDOPEPTIDASE"/>
    <property type="match status" value="1"/>
</dbReference>
<dbReference type="InterPro" id="IPR018392">
    <property type="entry name" value="LysM"/>
</dbReference>
<dbReference type="GO" id="GO:0004222">
    <property type="term" value="F:metalloendopeptidase activity"/>
    <property type="evidence" value="ECO:0007669"/>
    <property type="project" value="TreeGrafter"/>
</dbReference>
<dbReference type="Pfam" id="PF01476">
    <property type="entry name" value="LysM"/>
    <property type="match status" value="2"/>
</dbReference>
<protein>
    <recommendedName>
        <fullName evidence="3">LysM domain-containing protein</fullName>
    </recommendedName>
</protein>
<feature type="domain" description="LysM" evidence="3">
    <location>
        <begin position="152"/>
        <end position="196"/>
    </location>
</feature>
<dbReference type="PROSITE" id="PS51782">
    <property type="entry name" value="LYSM"/>
    <property type="match status" value="2"/>
</dbReference>
<keyword evidence="2" id="KW-1133">Transmembrane helix</keyword>
<keyword evidence="2" id="KW-0812">Transmembrane</keyword>
<comment type="caution">
    <text evidence="4">The sequence shown here is derived from an EMBL/GenBank/DDBJ whole genome shotgun (WGS) entry which is preliminary data.</text>
</comment>
<dbReference type="AlphaFoldDB" id="A0A2G9XCB7"/>
<dbReference type="Gene3D" id="3.10.350.10">
    <property type="entry name" value="LysM domain"/>
    <property type="match status" value="2"/>
</dbReference>
<dbReference type="SUPFAM" id="SSF51261">
    <property type="entry name" value="Duplicated hybrid motif"/>
    <property type="match status" value="1"/>
</dbReference>
<dbReference type="CDD" id="cd12797">
    <property type="entry name" value="M23_peptidase"/>
    <property type="match status" value="1"/>
</dbReference>
<feature type="transmembrane region" description="Helical" evidence="2">
    <location>
        <begin position="91"/>
        <end position="110"/>
    </location>
</feature>
<name>A0A2G9XCB7_UNCKA</name>
<evidence type="ECO:0000256" key="1">
    <source>
        <dbReference type="ARBA" id="ARBA00022729"/>
    </source>
</evidence>
<evidence type="ECO:0000313" key="4">
    <source>
        <dbReference type="EMBL" id="PIP04577.1"/>
    </source>
</evidence>
<evidence type="ECO:0000313" key="5">
    <source>
        <dbReference type="Proteomes" id="UP000231388"/>
    </source>
</evidence>
<dbReference type="InterPro" id="IPR036779">
    <property type="entry name" value="LysM_dom_sf"/>
</dbReference>
<dbReference type="SMART" id="SM00257">
    <property type="entry name" value="LysM"/>
    <property type="match status" value="2"/>
</dbReference>
<feature type="transmembrane region" description="Helical" evidence="2">
    <location>
        <begin position="29"/>
        <end position="47"/>
    </location>
</feature>
<gene>
    <name evidence="4" type="ORF">COX53_01785</name>
</gene>
<dbReference type="EMBL" id="PCQY01000022">
    <property type="protein sequence ID" value="PIP04577.1"/>
    <property type="molecule type" value="Genomic_DNA"/>
</dbReference>
<dbReference type="InterPro" id="IPR050570">
    <property type="entry name" value="Cell_wall_metabolism_enzyme"/>
</dbReference>
<dbReference type="Gene3D" id="2.70.70.10">
    <property type="entry name" value="Glucose Permease (Domain IIA)"/>
    <property type="match status" value="1"/>
</dbReference>
<feature type="domain" description="LysM" evidence="3">
    <location>
        <begin position="202"/>
        <end position="247"/>
    </location>
</feature>
<evidence type="ECO:0000259" key="3">
    <source>
        <dbReference type="PROSITE" id="PS51782"/>
    </source>
</evidence>
<reference evidence="4 5" key="1">
    <citation type="submission" date="2017-09" db="EMBL/GenBank/DDBJ databases">
        <title>Depth-based differentiation of microbial function through sediment-hosted aquifers and enrichment of novel symbionts in the deep terrestrial subsurface.</title>
        <authorList>
            <person name="Probst A.J."/>
            <person name="Ladd B."/>
            <person name="Jarett J.K."/>
            <person name="Geller-Mcgrath D.E."/>
            <person name="Sieber C.M."/>
            <person name="Emerson J.B."/>
            <person name="Anantharaman K."/>
            <person name="Thomas B.C."/>
            <person name="Malmstrom R."/>
            <person name="Stieglmeier M."/>
            <person name="Klingl A."/>
            <person name="Woyke T."/>
            <person name="Ryan C.M."/>
            <person name="Banfield J.F."/>
        </authorList>
    </citation>
    <scope>NUCLEOTIDE SEQUENCE [LARGE SCALE GENOMIC DNA]</scope>
    <source>
        <strain evidence="4">CG23_combo_of_CG06-09_8_20_14_all_40_14</strain>
    </source>
</reference>
<accession>A0A2G9XCB7</accession>